<sequence>MKEIKRSLLVLSLMFAFGIFLSKGQTSNAKVTKAHRAGIVLEEFVYTKADFPQCHSATILEIENGELLCAFLVVPASAILMLKSNSAVKKLMAIGLHQ</sequence>
<evidence type="ECO:0000313" key="1">
    <source>
        <dbReference type="EMBL" id="MCH5598882.1"/>
    </source>
</evidence>
<keyword evidence="2" id="KW-1185">Reference proteome</keyword>
<accession>A0ABS9SKH0</accession>
<comment type="caution">
    <text evidence="1">The sequence shown here is derived from an EMBL/GenBank/DDBJ whole genome shotgun (WGS) entry which is preliminary data.</text>
</comment>
<dbReference type="RefSeq" id="WP_240830548.1">
    <property type="nucleotide sequence ID" value="NZ_JAKWBL010000002.1"/>
</dbReference>
<gene>
    <name evidence="1" type="ORF">MKP09_13685</name>
</gene>
<protein>
    <submittedName>
        <fullName evidence="1">Uncharacterized protein</fullName>
    </submittedName>
</protein>
<dbReference type="EMBL" id="JAKWBL010000002">
    <property type="protein sequence ID" value="MCH5598882.1"/>
    <property type="molecule type" value="Genomic_DNA"/>
</dbReference>
<reference evidence="1 2" key="1">
    <citation type="submission" date="2022-02" db="EMBL/GenBank/DDBJ databases">
        <authorList>
            <person name="Min J."/>
        </authorList>
    </citation>
    <scope>NUCLEOTIDE SEQUENCE [LARGE SCALE GENOMIC DNA]</scope>
    <source>
        <strain evidence="1 2">GR10-1</strain>
    </source>
</reference>
<proteinExistence type="predicted"/>
<name>A0ABS9SKH0_9BACT</name>
<evidence type="ECO:0000313" key="2">
    <source>
        <dbReference type="Proteomes" id="UP001202248"/>
    </source>
</evidence>
<dbReference type="Proteomes" id="UP001202248">
    <property type="component" value="Unassembled WGS sequence"/>
</dbReference>
<organism evidence="1 2">
    <name type="scientific">Niabella ginsengisoli</name>
    <dbReference type="NCBI Taxonomy" id="522298"/>
    <lineage>
        <taxon>Bacteria</taxon>
        <taxon>Pseudomonadati</taxon>
        <taxon>Bacteroidota</taxon>
        <taxon>Chitinophagia</taxon>
        <taxon>Chitinophagales</taxon>
        <taxon>Chitinophagaceae</taxon>
        <taxon>Niabella</taxon>
    </lineage>
</organism>